<accession>W6Q993</accession>
<protein>
    <submittedName>
        <fullName evidence="1">Genomic scaffold, ProqFM164S02</fullName>
    </submittedName>
</protein>
<evidence type="ECO:0000313" key="2">
    <source>
        <dbReference type="Proteomes" id="UP000030686"/>
    </source>
</evidence>
<dbReference type="EMBL" id="HG792016">
    <property type="protein sequence ID" value="CDM32975.1"/>
    <property type="molecule type" value="Genomic_DNA"/>
</dbReference>
<name>W6Q993_PENRF</name>
<gene>
    <name evidence="1" type="ORF">PROQFM164_S02g003126</name>
</gene>
<proteinExistence type="predicted"/>
<organism evidence="1 2">
    <name type="scientific">Penicillium roqueforti (strain FM164)</name>
    <dbReference type="NCBI Taxonomy" id="1365484"/>
    <lineage>
        <taxon>Eukaryota</taxon>
        <taxon>Fungi</taxon>
        <taxon>Dikarya</taxon>
        <taxon>Ascomycota</taxon>
        <taxon>Pezizomycotina</taxon>
        <taxon>Eurotiomycetes</taxon>
        <taxon>Eurotiomycetidae</taxon>
        <taxon>Eurotiales</taxon>
        <taxon>Aspergillaceae</taxon>
        <taxon>Penicillium</taxon>
    </lineage>
</organism>
<reference evidence="1" key="1">
    <citation type="journal article" date="2014" name="Nat. Commun.">
        <title>Multiple recent horizontal transfers of a large genomic region in cheese making fungi.</title>
        <authorList>
            <person name="Cheeseman K."/>
            <person name="Ropars J."/>
            <person name="Renault P."/>
            <person name="Dupont J."/>
            <person name="Gouzy J."/>
            <person name="Branca A."/>
            <person name="Abraham A.L."/>
            <person name="Ceppi M."/>
            <person name="Conseiller E."/>
            <person name="Debuchy R."/>
            <person name="Malagnac F."/>
            <person name="Goarin A."/>
            <person name="Silar P."/>
            <person name="Lacoste S."/>
            <person name="Sallet E."/>
            <person name="Bensimon A."/>
            <person name="Giraud T."/>
            <person name="Brygoo Y."/>
        </authorList>
    </citation>
    <scope>NUCLEOTIDE SEQUENCE [LARGE SCALE GENOMIC DNA]</scope>
    <source>
        <strain evidence="1">FM164</strain>
    </source>
</reference>
<keyword evidence="2" id="KW-1185">Reference proteome</keyword>
<dbReference type="AlphaFoldDB" id="W6Q993"/>
<evidence type="ECO:0000313" key="1">
    <source>
        <dbReference type="EMBL" id="CDM32975.1"/>
    </source>
</evidence>
<dbReference type="Proteomes" id="UP000030686">
    <property type="component" value="Unassembled WGS sequence"/>
</dbReference>
<sequence length="56" mass="6096">MVFTAFSVAGIGRCRKLFSVSDSQVLASAVRHGLVRGGYTDVHGNERYCVPYDACK</sequence>